<dbReference type="Pfam" id="PF00724">
    <property type="entry name" value="Oxidored_FMN"/>
    <property type="match status" value="1"/>
</dbReference>
<dbReference type="PANTHER" id="PTHR22893:SF91">
    <property type="entry name" value="NADPH DEHYDROGENASE 2-RELATED"/>
    <property type="match status" value="1"/>
</dbReference>
<reference evidence="2 3" key="1">
    <citation type="submission" date="2020-08" db="EMBL/GenBank/DDBJ databases">
        <title>Genomic Encyclopedia of Type Strains, Phase IV (KMG-IV): sequencing the most valuable type-strain genomes for metagenomic binning, comparative biology and taxonomic classification.</title>
        <authorList>
            <person name="Goeker M."/>
        </authorList>
    </citation>
    <scope>NUCLEOTIDE SEQUENCE [LARGE SCALE GENOMIC DNA]</scope>
    <source>
        <strain evidence="2 3">DSM 15895</strain>
    </source>
</reference>
<evidence type="ECO:0000313" key="2">
    <source>
        <dbReference type="EMBL" id="MBB5178803.1"/>
    </source>
</evidence>
<dbReference type="AlphaFoldDB" id="A0A7W8CQR1"/>
<proteinExistence type="predicted"/>
<dbReference type="InterPro" id="IPR001155">
    <property type="entry name" value="OxRdtase_FMN_N"/>
</dbReference>
<dbReference type="Proteomes" id="UP000525923">
    <property type="component" value="Unassembled WGS sequence"/>
</dbReference>
<evidence type="ECO:0000313" key="3">
    <source>
        <dbReference type="Proteomes" id="UP000525923"/>
    </source>
</evidence>
<dbReference type="Gene3D" id="3.20.20.70">
    <property type="entry name" value="Aldolase class I"/>
    <property type="match status" value="1"/>
</dbReference>
<evidence type="ECO:0000259" key="1">
    <source>
        <dbReference type="Pfam" id="PF00724"/>
    </source>
</evidence>
<dbReference type="GO" id="GO:0016491">
    <property type="term" value="F:oxidoreductase activity"/>
    <property type="evidence" value="ECO:0007669"/>
    <property type="project" value="InterPro"/>
</dbReference>
<organism evidence="2 3">
    <name type="scientific">Planococcus koreensis</name>
    <dbReference type="NCBI Taxonomy" id="112331"/>
    <lineage>
        <taxon>Bacteria</taxon>
        <taxon>Bacillati</taxon>
        <taxon>Bacillota</taxon>
        <taxon>Bacilli</taxon>
        <taxon>Bacillales</taxon>
        <taxon>Caryophanaceae</taxon>
        <taxon>Planococcus</taxon>
    </lineage>
</organism>
<dbReference type="GO" id="GO:0010181">
    <property type="term" value="F:FMN binding"/>
    <property type="evidence" value="ECO:0007669"/>
    <property type="project" value="InterPro"/>
</dbReference>
<dbReference type="RefSeq" id="WP_135503704.1">
    <property type="nucleotide sequence ID" value="NZ_JACHHE010000001.1"/>
</dbReference>
<accession>A0A7W8CQR1</accession>
<feature type="domain" description="NADH:flavin oxidoreductase/NADH oxidase N-terminal" evidence="1">
    <location>
        <begin position="3"/>
        <end position="329"/>
    </location>
</feature>
<name>A0A7W8CQR1_9BACL</name>
<dbReference type="SUPFAM" id="SSF51395">
    <property type="entry name" value="FMN-linked oxidoreductases"/>
    <property type="match status" value="1"/>
</dbReference>
<gene>
    <name evidence="2" type="ORF">HNQ44_000225</name>
</gene>
<dbReference type="InterPro" id="IPR045247">
    <property type="entry name" value="Oye-like"/>
</dbReference>
<dbReference type="OrthoDB" id="9772736at2"/>
<comment type="caution">
    <text evidence="2">The sequence shown here is derived from an EMBL/GenBank/DDBJ whole genome shotgun (WGS) entry which is preliminary data.</text>
</comment>
<sequence>MKLLETVKINQWNLQSRVVMAPMTRSFADLETGVIHPDTVAYYAKRAKHGVGMIITEGIAVSPEARGTIGIPGLYTEDQTEAWKEVTAQVHQEGGIIIAQLWHVGRLSHSAITGGLQPVAPSAVQANGLTHRVGLPYEMPKAMSEEDIQKVIQDFTKAAINAQLAGFDGVEIHAAHGYLIDQFQFPWVNFRKDAYGRNKYLFLEEILQAVANSIGAERVIVRFSEHKDDTPLFFWEQPEKEVIEILDVFRRTGIQVIHPSAQTYRKPLAGHELTLHALVRKHWEGVVIGVGELTPEIAEESLAKGEIQLAAFGRLLLSNADLVKRLKEDKSIKDYNPKSDLQHLR</sequence>
<dbReference type="PANTHER" id="PTHR22893">
    <property type="entry name" value="NADH OXIDOREDUCTASE-RELATED"/>
    <property type="match status" value="1"/>
</dbReference>
<dbReference type="InterPro" id="IPR013785">
    <property type="entry name" value="Aldolase_TIM"/>
</dbReference>
<protein>
    <submittedName>
        <fullName evidence="2">2,4-dienoyl-CoA reductase-like NADH-dependent reductase (Old Yellow Enzyme family)</fullName>
    </submittedName>
</protein>
<dbReference type="EMBL" id="JACHHE010000001">
    <property type="protein sequence ID" value="MBB5178803.1"/>
    <property type="molecule type" value="Genomic_DNA"/>
</dbReference>
<keyword evidence="3" id="KW-1185">Reference proteome</keyword>